<dbReference type="AlphaFoldDB" id="A0A8B6XAW6"/>
<reference evidence="6" key="1">
    <citation type="journal article" date="1992" name="Protein Eng.">
        <title>The alpha/beta hydrolase fold.</title>
        <authorList>
            <person name="Ollis D.L."/>
            <person name="Cheah E."/>
            <person name="Cygler M."/>
            <person name="Dijkstra B."/>
            <person name="Frolow F."/>
            <person name="Franken S.M."/>
            <person name="Harel M."/>
            <person name="Remington S.J."/>
            <person name="Silman I."/>
            <person name="Schrag J. et al."/>
        </authorList>
    </citation>
    <scope>NUCLEOTIDE SEQUENCE</scope>
</reference>
<organism evidence="5 6">
    <name type="scientific">Derxia gummosa DSM 723</name>
    <dbReference type="NCBI Taxonomy" id="1121388"/>
    <lineage>
        <taxon>Bacteria</taxon>
        <taxon>Pseudomonadati</taxon>
        <taxon>Pseudomonadota</taxon>
        <taxon>Betaproteobacteria</taxon>
        <taxon>Burkholderiales</taxon>
        <taxon>Alcaligenaceae</taxon>
        <taxon>Derxia</taxon>
    </lineage>
</organism>
<dbReference type="InterPro" id="IPR029058">
    <property type="entry name" value="AB_hydrolase_fold"/>
</dbReference>
<dbReference type="SUPFAM" id="SSF53474">
    <property type="entry name" value="alpha/beta-Hydrolases"/>
    <property type="match status" value="1"/>
</dbReference>
<dbReference type="GO" id="GO:0009086">
    <property type="term" value="P:methionine biosynthetic process"/>
    <property type="evidence" value="ECO:0007669"/>
    <property type="project" value="UniProtKB-KW"/>
</dbReference>
<dbReference type="NCBIfam" id="NF005757">
    <property type="entry name" value="PRK07581.1"/>
    <property type="match status" value="1"/>
</dbReference>
<dbReference type="Gene3D" id="3.40.50.1820">
    <property type="entry name" value="alpha/beta hydrolase"/>
    <property type="match status" value="1"/>
</dbReference>
<feature type="active site" description="Nucleophile" evidence="3">
    <location>
        <position position="144"/>
    </location>
</feature>
<dbReference type="GO" id="GO:0016747">
    <property type="term" value="F:acyltransferase activity, transferring groups other than amino-acyl groups"/>
    <property type="evidence" value="ECO:0007669"/>
    <property type="project" value="InterPro"/>
</dbReference>
<evidence type="ECO:0000256" key="3">
    <source>
        <dbReference type="PIRSR" id="PIRSR000443-1"/>
    </source>
</evidence>
<accession>A0A8B6XAW6</accession>
<dbReference type="PANTHER" id="PTHR32268:SF15">
    <property type="entry name" value="HOMOSERINE ACETYLTRANSFERASE FAMILY PROTEIN (AFU_ORTHOLOGUE AFUA_1G15350)"/>
    <property type="match status" value="1"/>
</dbReference>
<keyword evidence="1" id="KW-0028">Amino-acid biosynthesis</keyword>
<proteinExistence type="predicted"/>
<evidence type="ECO:0000256" key="1">
    <source>
        <dbReference type="ARBA" id="ARBA00023167"/>
    </source>
</evidence>
<keyword evidence="2" id="KW-0012">Acyltransferase</keyword>
<keyword evidence="6" id="KW-0378">Hydrolase</keyword>
<sequence length="353" mass="39207">MNAPDRSRLLASEDRLFTQADFVLQSGVVLPVATLGYQTFGRLSPARDNVIVYPTSYSARHGDVSWLIEAGVLDASRWFIVVMDLLGNGISTSPSHGPLRYRDADGGEKRGFPLVTYYDNVELQRRLLAQVFGIERIALVYGWSMGGMTAYHWAAAHPEMVERIAAVCATARCSTHNRMFIEGVRAALQADADCIDGWFDGPGLRGLEAMARVYASWCMSQDWYRERGWLQGGYGSLDDFLQRSWIDWYRARDPNDLLAQFATWHAGDIGAHARFGGSTEVALHSIRAKVLLMPGETDLYFRVEDNRHEAALLADATLAPIPSFWGHRAGNPKQGGADLEFVRGQVHALLAGR</sequence>
<evidence type="ECO:0000313" key="6">
    <source>
        <dbReference type="RefSeq" id="WP_084544949.1"/>
    </source>
</evidence>
<keyword evidence="2" id="KW-0808">Transferase</keyword>
<dbReference type="Proteomes" id="UP000675920">
    <property type="component" value="Unplaced"/>
</dbReference>
<evidence type="ECO:0000313" key="5">
    <source>
        <dbReference type="Proteomes" id="UP000675920"/>
    </source>
</evidence>
<protein>
    <submittedName>
        <fullName evidence="6">Alpha/beta fold hydrolase</fullName>
    </submittedName>
</protein>
<evidence type="ECO:0000259" key="4">
    <source>
        <dbReference type="Pfam" id="PF00561"/>
    </source>
</evidence>
<keyword evidence="5" id="KW-1185">Reference proteome</keyword>
<feature type="active site" evidence="3">
    <location>
        <position position="327"/>
    </location>
</feature>
<dbReference type="OrthoDB" id="9800754at2"/>
<dbReference type="Pfam" id="PF00561">
    <property type="entry name" value="Abhydrolase_1"/>
    <property type="match status" value="1"/>
</dbReference>
<dbReference type="InterPro" id="IPR000073">
    <property type="entry name" value="AB_hydrolase_1"/>
</dbReference>
<evidence type="ECO:0000256" key="2">
    <source>
        <dbReference type="ARBA" id="ARBA00023315"/>
    </source>
</evidence>
<dbReference type="PIRSF" id="PIRSF000443">
    <property type="entry name" value="Homoser_Ac_trans"/>
    <property type="match status" value="1"/>
</dbReference>
<dbReference type="InterPro" id="IPR008220">
    <property type="entry name" value="HAT_MetX-like"/>
</dbReference>
<dbReference type="PANTHER" id="PTHR32268">
    <property type="entry name" value="HOMOSERINE O-ACETYLTRANSFERASE"/>
    <property type="match status" value="1"/>
</dbReference>
<reference evidence="6" key="2">
    <citation type="submission" date="2025-08" db="UniProtKB">
        <authorList>
            <consortium name="RefSeq"/>
        </authorList>
    </citation>
    <scope>IDENTIFICATION</scope>
</reference>
<feature type="active site" evidence="3">
    <location>
        <position position="298"/>
    </location>
</feature>
<feature type="domain" description="AB hydrolase-1" evidence="4">
    <location>
        <begin position="73"/>
        <end position="176"/>
    </location>
</feature>
<keyword evidence="1" id="KW-0486">Methionine biosynthesis</keyword>
<name>A0A8B6XAW6_9BURK</name>
<dbReference type="RefSeq" id="WP_084544949.1">
    <property type="nucleotide sequence ID" value="NZ_AXWS01000008.1"/>
</dbReference>
<dbReference type="GO" id="GO:0016787">
    <property type="term" value="F:hydrolase activity"/>
    <property type="evidence" value="ECO:0007669"/>
    <property type="project" value="UniProtKB-KW"/>
</dbReference>